<dbReference type="InParanoid" id="A0A2P5CZH4"/>
<keyword evidence="2" id="KW-1185">Reference proteome</keyword>
<sequence length="33" mass="3711">MEYDACEITTEGMVVDCCHQLQRGVRLGLKGRV</sequence>
<name>A0A2P5CZH4_TREOI</name>
<dbReference type="AlphaFoldDB" id="A0A2P5CZH4"/>
<gene>
    <name evidence="1" type="ORF">TorRG33x02_267890</name>
</gene>
<comment type="caution">
    <text evidence="1">The sequence shown here is derived from an EMBL/GenBank/DDBJ whole genome shotgun (WGS) entry which is preliminary data.</text>
</comment>
<proteinExistence type="predicted"/>
<accession>A0A2P5CZH4</accession>
<dbReference type="OrthoDB" id="10506847at2759"/>
<dbReference type="Proteomes" id="UP000237000">
    <property type="component" value="Unassembled WGS sequence"/>
</dbReference>
<dbReference type="EMBL" id="JXTC01000312">
    <property type="protein sequence ID" value="PON66441.1"/>
    <property type="molecule type" value="Genomic_DNA"/>
</dbReference>
<protein>
    <submittedName>
        <fullName evidence="1">Uncharacterized protein</fullName>
    </submittedName>
</protein>
<organism evidence="1 2">
    <name type="scientific">Trema orientale</name>
    <name type="common">Charcoal tree</name>
    <name type="synonym">Celtis orientalis</name>
    <dbReference type="NCBI Taxonomy" id="63057"/>
    <lineage>
        <taxon>Eukaryota</taxon>
        <taxon>Viridiplantae</taxon>
        <taxon>Streptophyta</taxon>
        <taxon>Embryophyta</taxon>
        <taxon>Tracheophyta</taxon>
        <taxon>Spermatophyta</taxon>
        <taxon>Magnoliopsida</taxon>
        <taxon>eudicotyledons</taxon>
        <taxon>Gunneridae</taxon>
        <taxon>Pentapetalae</taxon>
        <taxon>rosids</taxon>
        <taxon>fabids</taxon>
        <taxon>Rosales</taxon>
        <taxon>Cannabaceae</taxon>
        <taxon>Trema</taxon>
    </lineage>
</organism>
<reference evidence="2" key="1">
    <citation type="submission" date="2016-06" db="EMBL/GenBank/DDBJ databases">
        <title>Parallel loss of symbiosis genes in relatives of nitrogen-fixing non-legume Parasponia.</title>
        <authorList>
            <person name="Van Velzen R."/>
            <person name="Holmer R."/>
            <person name="Bu F."/>
            <person name="Rutten L."/>
            <person name="Van Zeijl A."/>
            <person name="Liu W."/>
            <person name="Santuari L."/>
            <person name="Cao Q."/>
            <person name="Sharma T."/>
            <person name="Shen D."/>
            <person name="Roswanjaya Y."/>
            <person name="Wardhani T."/>
            <person name="Kalhor M.S."/>
            <person name="Jansen J."/>
            <person name="Van den Hoogen J."/>
            <person name="Gungor B."/>
            <person name="Hartog M."/>
            <person name="Hontelez J."/>
            <person name="Verver J."/>
            <person name="Yang W.-C."/>
            <person name="Schijlen E."/>
            <person name="Repin R."/>
            <person name="Schilthuizen M."/>
            <person name="Schranz E."/>
            <person name="Heidstra R."/>
            <person name="Miyata K."/>
            <person name="Fedorova E."/>
            <person name="Kohlen W."/>
            <person name="Bisseling T."/>
            <person name="Smit S."/>
            <person name="Geurts R."/>
        </authorList>
    </citation>
    <scope>NUCLEOTIDE SEQUENCE [LARGE SCALE GENOMIC DNA]</scope>
    <source>
        <strain evidence="2">cv. RG33-2</strain>
    </source>
</reference>
<evidence type="ECO:0000313" key="1">
    <source>
        <dbReference type="EMBL" id="PON66441.1"/>
    </source>
</evidence>
<evidence type="ECO:0000313" key="2">
    <source>
        <dbReference type="Proteomes" id="UP000237000"/>
    </source>
</evidence>